<reference evidence="1" key="1">
    <citation type="submission" date="2022-08" db="EMBL/GenBank/DDBJ databases">
        <authorList>
            <person name="Kallberg Y."/>
            <person name="Tangrot J."/>
            <person name="Rosling A."/>
        </authorList>
    </citation>
    <scope>NUCLEOTIDE SEQUENCE</scope>
    <source>
        <strain evidence="1">Wild A</strain>
    </source>
</reference>
<evidence type="ECO:0000313" key="1">
    <source>
        <dbReference type="EMBL" id="CAI2184497.1"/>
    </source>
</evidence>
<sequence length="41" mass="4651">MAKKFSLNEKLSFVSNFIIKPKSRSGKPKHLSSKNGFILEN</sequence>
<dbReference type="EMBL" id="CAMKVN010003354">
    <property type="protein sequence ID" value="CAI2184497.1"/>
    <property type="molecule type" value="Genomic_DNA"/>
</dbReference>
<proteinExistence type="predicted"/>
<keyword evidence="2" id="KW-1185">Reference proteome</keyword>
<name>A0A9W4SXH6_9GLOM</name>
<protein>
    <submittedName>
        <fullName evidence="1">2179_t:CDS:1</fullName>
    </submittedName>
</protein>
<organism evidence="1 2">
    <name type="scientific">Funneliformis geosporum</name>
    <dbReference type="NCBI Taxonomy" id="1117311"/>
    <lineage>
        <taxon>Eukaryota</taxon>
        <taxon>Fungi</taxon>
        <taxon>Fungi incertae sedis</taxon>
        <taxon>Mucoromycota</taxon>
        <taxon>Glomeromycotina</taxon>
        <taxon>Glomeromycetes</taxon>
        <taxon>Glomerales</taxon>
        <taxon>Glomeraceae</taxon>
        <taxon>Funneliformis</taxon>
    </lineage>
</organism>
<comment type="caution">
    <text evidence="1">The sequence shown here is derived from an EMBL/GenBank/DDBJ whole genome shotgun (WGS) entry which is preliminary data.</text>
</comment>
<dbReference type="Proteomes" id="UP001153678">
    <property type="component" value="Unassembled WGS sequence"/>
</dbReference>
<evidence type="ECO:0000313" key="2">
    <source>
        <dbReference type="Proteomes" id="UP001153678"/>
    </source>
</evidence>
<gene>
    <name evidence="1" type="ORF">FWILDA_LOCUS11607</name>
</gene>
<dbReference type="AlphaFoldDB" id="A0A9W4SXH6"/>
<accession>A0A9W4SXH6</accession>